<proteinExistence type="predicted"/>
<dbReference type="EMBL" id="SPUK01000005">
    <property type="protein sequence ID" value="TQV97124.1"/>
    <property type="molecule type" value="Genomic_DNA"/>
</dbReference>
<keyword evidence="2" id="KW-1185">Reference proteome</keyword>
<evidence type="ECO:0000313" key="1">
    <source>
        <dbReference type="EMBL" id="TQV97124.1"/>
    </source>
</evidence>
<organism evidence="1 2">
    <name type="scientific">Cordyceps javanica</name>
    <dbReference type="NCBI Taxonomy" id="43265"/>
    <lineage>
        <taxon>Eukaryota</taxon>
        <taxon>Fungi</taxon>
        <taxon>Dikarya</taxon>
        <taxon>Ascomycota</taxon>
        <taxon>Pezizomycotina</taxon>
        <taxon>Sordariomycetes</taxon>
        <taxon>Hypocreomycetidae</taxon>
        <taxon>Hypocreales</taxon>
        <taxon>Cordycipitaceae</taxon>
        <taxon>Cordyceps</taxon>
    </lineage>
</organism>
<gene>
    <name evidence="1" type="ORF">IF1G_04364</name>
</gene>
<evidence type="ECO:0000313" key="2">
    <source>
        <dbReference type="Proteomes" id="UP000315783"/>
    </source>
</evidence>
<protein>
    <submittedName>
        <fullName evidence="1">Uncharacterized protein</fullName>
    </submittedName>
</protein>
<accession>A0A545V5Z0</accession>
<comment type="caution">
    <text evidence="1">The sequence shown here is derived from an EMBL/GenBank/DDBJ whole genome shotgun (WGS) entry which is preliminary data.</text>
</comment>
<name>A0A545V5Z0_9HYPO</name>
<reference evidence="1 2" key="1">
    <citation type="journal article" date="2019" name="Appl. Microbiol. Biotechnol.">
        <title>Genome sequence of Isaria javanica and comparative genome analysis insights into family S53 peptidase evolution in fungal entomopathogens.</title>
        <authorList>
            <person name="Lin R."/>
            <person name="Zhang X."/>
            <person name="Xin B."/>
            <person name="Zou M."/>
            <person name="Gao Y."/>
            <person name="Qin F."/>
            <person name="Hu Q."/>
            <person name="Xie B."/>
            <person name="Cheng X."/>
        </authorList>
    </citation>
    <scope>NUCLEOTIDE SEQUENCE [LARGE SCALE GENOMIC DNA]</scope>
    <source>
        <strain evidence="1 2">IJ1G</strain>
    </source>
</reference>
<dbReference type="AlphaFoldDB" id="A0A545V5Z0"/>
<sequence>MPALELIPAALAWRFNASSRCGYSLPCAPPSHPWRQTLDGRSTYPRASPRQVLSLCYSLCCRHHCLHSVLLAKIAPTIR</sequence>
<dbReference type="Proteomes" id="UP000315783">
    <property type="component" value="Unassembled WGS sequence"/>
</dbReference>